<dbReference type="EMBL" id="BMAV01022540">
    <property type="protein sequence ID" value="GFY77642.1"/>
    <property type="molecule type" value="Genomic_DNA"/>
</dbReference>
<organism evidence="1 2">
    <name type="scientific">Trichonephila inaurata madagascariensis</name>
    <dbReference type="NCBI Taxonomy" id="2747483"/>
    <lineage>
        <taxon>Eukaryota</taxon>
        <taxon>Metazoa</taxon>
        <taxon>Ecdysozoa</taxon>
        <taxon>Arthropoda</taxon>
        <taxon>Chelicerata</taxon>
        <taxon>Arachnida</taxon>
        <taxon>Araneae</taxon>
        <taxon>Araneomorphae</taxon>
        <taxon>Entelegynae</taxon>
        <taxon>Araneoidea</taxon>
        <taxon>Nephilidae</taxon>
        <taxon>Trichonephila</taxon>
        <taxon>Trichonephila inaurata</taxon>
    </lineage>
</organism>
<keyword evidence="2" id="KW-1185">Reference proteome</keyword>
<evidence type="ECO:0000313" key="1">
    <source>
        <dbReference type="EMBL" id="GFY77642.1"/>
    </source>
</evidence>
<accession>A0A8X6YW82</accession>
<protein>
    <submittedName>
        <fullName evidence="1">Uncharacterized protein</fullName>
    </submittedName>
</protein>
<comment type="caution">
    <text evidence="1">The sequence shown here is derived from an EMBL/GenBank/DDBJ whole genome shotgun (WGS) entry which is preliminary data.</text>
</comment>
<dbReference type="Proteomes" id="UP000886998">
    <property type="component" value="Unassembled WGS sequence"/>
</dbReference>
<name>A0A8X6YW82_9ARAC</name>
<proteinExistence type="predicted"/>
<sequence length="101" mass="11273">MHFNCKNVIRCNIVLFRTYNQENFFFLCLKKVCGCGTTTNEHPKKQKAVCFMCGSMPKIAAQYKASSASPLPDLKKKNFFGSGGLCAAINYKKSISSIFSK</sequence>
<dbReference type="AlphaFoldDB" id="A0A8X6YW82"/>
<dbReference type="OrthoDB" id="8195485at2759"/>
<gene>
    <name evidence="1" type="ORF">TNIN_216341</name>
</gene>
<reference evidence="1" key="1">
    <citation type="submission" date="2020-08" db="EMBL/GenBank/DDBJ databases">
        <title>Multicomponent nature underlies the extraordinary mechanical properties of spider dragline silk.</title>
        <authorList>
            <person name="Kono N."/>
            <person name="Nakamura H."/>
            <person name="Mori M."/>
            <person name="Yoshida Y."/>
            <person name="Ohtoshi R."/>
            <person name="Malay A.D."/>
            <person name="Moran D.A.P."/>
            <person name="Tomita M."/>
            <person name="Numata K."/>
            <person name="Arakawa K."/>
        </authorList>
    </citation>
    <scope>NUCLEOTIDE SEQUENCE</scope>
</reference>
<evidence type="ECO:0000313" key="2">
    <source>
        <dbReference type="Proteomes" id="UP000886998"/>
    </source>
</evidence>